<dbReference type="EMBL" id="CABWMV010000007">
    <property type="protein sequence ID" value="VXC67135.1"/>
    <property type="molecule type" value="Genomic_DNA"/>
</dbReference>
<sequence length="58" mass="6511">MRVIALLSQCGLKNYYSGFTPTHTFLFFTTVIYKGTSSAIGKTSYHSFFNLIIVTLLP</sequence>
<protein>
    <submittedName>
        <fullName evidence="1">Uncharacterized protein</fullName>
    </submittedName>
</protein>
<organism evidence="1 2">
    <name type="scientific">Sphingobacterium multivorum</name>
    <dbReference type="NCBI Taxonomy" id="28454"/>
    <lineage>
        <taxon>Bacteria</taxon>
        <taxon>Pseudomonadati</taxon>
        <taxon>Bacteroidota</taxon>
        <taxon>Sphingobacteriia</taxon>
        <taxon>Sphingobacteriales</taxon>
        <taxon>Sphingobacteriaceae</taxon>
        <taxon>Sphingobacterium</taxon>
    </lineage>
</organism>
<accession>A0A654AHS1</accession>
<proteinExistence type="predicted"/>
<reference evidence="1 2" key="1">
    <citation type="submission" date="2019-10" db="EMBL/GenBank/DDBJ databases">
        <authorList>
            <person name="Karimi E."/>
        </authorList>
    </citation>
    <scope>NUCLEOTIDE SEQUENCE [LARGE SCALE GENOMIC DNA]</scope>
    <source>
        <strain evidence="1 2">Sphingobacterium sp. 8BC</strain>
    </source>
</reference>
<gene>
    <name evidence="1" type="ORF">SPHINGO8BC_150406</name>
</gene>
<evidence type="ECO:0000313" key="2">
    <source>
        <dbReference type="Proteomes" id="UP000432350"/>
    </source>
</evidence>
<evidence type="ECO:0000313" key="1">
    <source>
        <dbReference type="EMBL" id="VXC67135.1"/>
    </source>
</evidence>
<name>A0A654AHS1_SPHMU</name>
<dbReference type="AlphaFoldDB" id="A0A654AHS1"/>
<dbReference type="Proteomes" id="UP000432350">
    <property type="component" value="Unassembled WGS sequence"/>
</dbReference>